<comment type="subcellular location">
    <subcellularLocation>
        <location evidence="1 10">Cytoplasm</location>
    </subcellularLocation>
</comment>
<evidence type="ECO:0000256" key="2">
    <source>
        <dbReference type="ARBA" id="ARBA00005528"/>
    </source>
</evidence>
<dbReference type="AlphaFoldDB" id="S0G136"/>
<dbReference type="PIRSF" id="PIRSF015601">
    <property type="entry name" value="MTase_slr0722"/>
    <property type="match status" value="1"/>
</dbReference>
<evidence type="ECO:0000256" key="10">
    <source>
        <dbReference type="PIRNR" id="PIRNR015601"/>
    </source>
</evidence>
<dbReference type="InterPro" id="IPR029028">
    <property type="entry name" value="Alpha/beta_knot_MTases"/>
</dbReference>
<evidence type="ECO:0000259" key="12">
    <source>
        <dbReference type="Pfam" id="PF20260"/>
    </source>
</evidence>
<dbReference type="Pfam" id="PF04452">
    <property type="entry name" value="Methyltrans_RNA"/>
    <property type="match status" value="1"/>
</dbReference>
<evidence type="ECO:0000256" key="6">
    <source>
        <dbReference type="ARBA" id="ARBA00022679"/>
    </source>
</evidence>
<evidence type="ECO:0000256" key="5">
    <source>
        <dbReference type="ARBA" id="ARBA00022603"/>
    </source>
</evidence>
<keyword evidence="5 10" id="KW-0489">Methyltransferase</keyword>
<evidence type="ECO:0000256" key="3">
    <source>
        <dbReference type="ARBA" id="ARBA00022490"/>
    </source>
</evidence>
<accession>S0G136</accession>
<keyword evidence="6 10" id="KW-0808">Transferase</keyword>
<sequence length="243" mass="27255">MQKFLIPGDSLCENRVILDGSDARHITRVLRLSRGDHLSLTDGMGTDFSGRITDCNREQVTVEIMDTRLSQTESPLLLTVCTGMLKYQKMDDVIQGLTQIGITRWIPFFCERSIPLPDAKALDRRMERWQTIANETIKQCQRSRVVEISFPMTFDRILAMAKDFDHCIAFWEQGGDSLSQLMPGKTRNQTLVLIGPEGGFSESEINRASASGFIPYSLGPRILRAETASLCGAALIQHRLGDM</sequence>
<dbReference type="Gene3D" id="3.40.1280.10">
    <property type="match status" value="1"/>
</dbReference>
<evidence type="ECO:0000313" key="13">
    <source>
        <dbReference type="EMBL" id="EMS80625.1"/>
    </source>
</evidence>
<dbReference type="PANTHER" id="PTHR30027:SF3">
    <property type="entry name" value="16S RRNA (URACIL(1498)-N(3))-METHYLTRANSFERASE"/>
    <property type="match status" value="1"/>
</dbReference>
<protein>
    <recommendedName>
        <fullName evidence="10">Ribosomal RNA small subunit methyltransferase E</fullName>
        <ecNumber evidence="10">2.1.1.193</ecNumber>
    </recommendedName>
</protein>
<feature type="domain" description="Ribosomal RNA small subunit methyltransferase E PUA-like" evidence="12">
    <location>
        <begin position="18"/>
        <end position="64"/>
    </location>
</feature>
<dbReference type="PANTHER" id="PTHR30027">
    <property type="entry name" value="RIBOSOMAL RNA SMALL SUBUNIT METHYLTRANSFERASE E"/>
    <property type="match status" value="1"/>
</dbReference>
<dbReference type="GO" id="GO:0070042">
    <property type="term" value="F:rRNA (uridine-N3-)-methyltransferase activity"/>
    <property type="evidence" value="ECO:0007669"/>
    <property type="project" value="TreeGrafter"/>
</dbReference>
<organism evidence="13 14">
    <name type="scientific">Desulfotignum phosphitoxidans DSM 13687</name>
    <dbReference type="NCBI Taxonomy" id="1286635"/>
    <lineage>
        <taxon>Bacteria</taxon>
        <taxon>Pseudomonadati</taxon>
        <taxon>Thermodesulfobacteriota</taxon>
        <taxon>Desulfobacteria</taxon>
        <taxon>Desulfobacterales</taxon>
        <taxon>Desulfobacteraceae</taxon>
        <taxon>Desulfotignum</taxon>
    </lineage>
</organism>
<dbReference type="CDD" id="cd18084">
    <property type="entry name" value="RsmE-like"/>
    <property type="match status" value="1"/>
</dbReference>
<evidence type="ECO:0000256" key="7">
    <source>
        <dbReference type="ARBA" id="ARBA00022691"/>
    </source>
</evidence>
<comment type="function">
    <text evidence="8 10">Specifically methylates the N3 position of the uracil ring of uridine 1498 (m3U1498) in 16S rRNA. Acts on the fully assembled 30S ribosomal subunit.</text>
</comment>
<evidence type="ECO:0000259" key="11">
    <source>
        <dbReference type="Pfam" id="PF04452"/>
    </source>
</evidence>
<keyword evidence="14" id="KW-1185">Reference proteome</keyword>
<reference evidence="13 14" key="1">
    <citation type="journal article" date="2013" name="Genome Announc.">
        <title>Draft Genome Sequence of Desulfotignum phosphitoxidans DSM 13687 Strain FiPS-3.</title>
        <authorList>
            <person name="Poehlein A."/>
            <person name="Daniel R."/>
            <person name="Simeonova D.D."/>
        </authorList>
    </citation>
    <scope>NUCLEOTIDE SEQUENCE [LARGE SCALE GENOMIC DNA]</scope>
    <source>
        <strain evidence="13 14">DSM 13687</strain>
    </source>
</reference>
<keyword evidence="7 10" id="KW-0949">S-adenosyl-L-methionine</keyword>
<dbReference type="GO" id="GO:0005737">
    <property type="term" value="C:cytoplasm"/>
    <property type="evidence" value="ECO:0007669"/>
    <property type="project" value="UniProtKB-SubCell"/>
</dbReference>
<evidence type="ECO:0000256" key="9">
    <source>
        <dbReference type="ARBA" id="ARBA00047944"/>
    </source>
</evidence>
<evidence type="ECO:0000256" key="8">
    <source>
        <dbReference type="ARBA" id="ARBA00025699"/>
    </source>
</evidence>
<dbReference type="Proteomes" id="UP000014216">
    <property type="component" value="Unassembled WGS sequence"/>
</dbReference>
<dbReference type="InterPro" id="IPR006700">
    <property type="entry name" value="RsmE"/>
</dbReference>
<dbReference type="GO" id="GO:0070475">
    <property type="term" value="P:rRNA base methylation"/>
    <property type="evidence" value="ECO:0007669"/>
    <property type="project" value="TreeGrafter"/>
</dbReference>
<gene>
    <name evidence="13" type="primary">rsmE</name>
    <name evidence="13" type="ORF">Dpo_2c03210</name>
</gene>
<dbReference type="OrthoDB" id="9815641at2"/>
<dbReference type="InterPro" id="IPR046886">
    <property type="entry name" value="RsmE_MTase_dom"/>
</dbReference>
<keyword evidence="3 10" id="KW-0963">Cytoplasm</keyword>
<dbReference type="SUPFAM" id="SSF75217">
    <property type="entry name" value="alpha/beta knot"/>
    <property type="match status" value="1"/>
</dbReference>
<dbReference type="InterPro" id="IPR015947">
    <property type="entry name" value="PUA-like_sf"/>
</dbReference>
<comment type="similarity">
    <text evidence="2 10">Belongs to the RNA methyltransferase RsmE family.</text>
</comment>
<name>S0G136_9BACT</name>
<dbReference type="NCBIfam" id="TIGR00046">
    <property type="entry name" value="RsmE family RNA methyltransferase"/>
    <property type="match status" value="1"/>
</dbReference>
<dbReference type="EMBL" id="APJX01000002">
    <property type="protein sequence ID" value="EMS80625.1"/>
    <property type="molecule type" value="Genomic_DNA"/>
</dbReference>
<dbReference type="InterPro" id="IPR029026">
    <property type="entry name" value="tRNA_m1G_MTases_N"/>
</dbReference>
<dbReference type="SUPFAM" id="SSF88697">
    <property type="entry name" value="PUA domain-like"/>
    <property type="match status" value="1"/>
</dbReference>
<dbReference type="Pfam" id="PF20260">
    <property type="entry name" value="PUA_4"/>
    <property type="match status" value="1"/>
</dbReference>
<evidence type="ECO:0000256" key="4">
    <source>
        <dbReference type="ARBA" id="ARBA00022552"/>
    </source>
</evidence>
<evidence type="ECO:0000256" key="1">
    <source>
        <dbReference type="ARBA" id="ARBA00004496"/>
    </source>
</evidence>
<dbReference type="InterPro" id="IPR046887">
    <property type="entry name" value="RsmE_PUA-like"/>
</dbReference>
<dbReference type="RefSeq" id="WP_006964888.1">
    <property type="nucleotide sequence ID" value="NZ_APJX01000002.1"/>
</dbReference>
<dbReference type="PATRIC" id="fig|1286635.3.peg.1292"/>
<keyword evidence="4 10" id="KW-0698">rRNA processing</keyword>
<feature type="domain" description="Ribosomal RNA small subunit methyltransferase E methyltransferase" evidence="11">
    <location>
        <begin position="73"/>
        <end position="237"/>
    </location>
</feature>
<dbReference type="EC" id="2.1.1.193" evidence="10"/>
<comment type="catalytic activity">
    <reaction evidence="9 10">
        <text>uridine(1498) in 16S rRNA + S-adenosyl-L-methionine = N(3)-methyluridine(1498) in 16S rRNA + S-adenosyl-L-homocysteine + H(+)</text>
        <dbReference type="Rhea" id="RHEA:42920"/>
        <dbReference type="Rhea" id="RHEA-COMP:10283"/>
        <dbReference type="Rhea" id="RHEA-COMP:10284"/>
        <dbReference type="ChEBI" id="CHEBI:15378"/>
        <dbReference type="ChEBI" id="CHEBI:57856"/>
        <dbReference type="ChEBI" id="CHEBI:59789"/>
        <dbReference type="ChEBI" id="CHEBI:65315"/>
        <dbReference type="ChEBI" id="CHEBI:74502"/>
        <dbReference type="EC" id="2.1.1.193"/>
    </reaction>
</comment>
<comment type="caution">
    <text evidence="13">The sequence shown here is derived from an EMBL/GenBank/DDBJ whole genome shotgun (WGS) entry which is preliminary data.</text>
</comment>
<evidence type="ECO:0000313" key="14">
    <source>
        <dbReference type="Proteomes" id="UP000014216"/>
    </source>
</evidence>
<proteinExistence type="inferred from homology"/>